<evidence type="ECO:0000259" key="2">
    <source>
        <dbReference type="PROSITE" id="PS50263"/>
    </source>
</evidence>
<sequence>MRLAVFQSHPARADKAANLARLREVARASALAGADVLVCSELFLTRYNIGAETRRLAEPLDGPSVSEARGIARDSGCAIVLGYPELACGAVHNSAAMIGADGEVLANYRKINLFGDAERSLFVPGDRVPTVPYKGRRIALGICYDIELPEFGRLAAAEGADLLLVPTANMAPYWEVPTTMLRARALENRLTIAYVNLHGRDETYDYTGLSGVVGPDGLDLARAGRQSECLLIVDVAA</sequence>
<dbReference type="Pfam" id="PF00795">
    <property type="entry name" value="CN_hydrolase"/>
    <property type="match status" value="1"/>
</dbReference>
<organism evidence="3 4">
    <name type="scientific">Rubellimicrobium aerolatum</name>
    <dbReference type="NCBI Taxonomy" id="490979"/>
    <lineage>
        <taxon>Bacteria</taxon>
        <taxon>Pseudomonadati</taxon>
        <taxon>Pseudomonadota</taxon>
        <taxon>Alphaproteobacteria</taxon>
        <taxon>Rhodobacterales</taxon>
        <taxon>Roseobacteraceae</taxon>
        <taxon>Rubellimicrobium</taxon>
    </lineage>
</organism>
<dbReference type="PANTHER" id="PTHR43674:SF2">
    <property type="entry name" value="BETA-UREIDOPROPIONASE"/>
    <property type="match status" value="1"/>
</dbReference>
<evidence type="ECO:0000256" key="1">
    <source>
        <dbReference type="ARBA" id="ARBA00022801"/>
    </source>
</evidence>
<keyword evidence="1 3" id="KW-0378">Hydrolase</keyword>
<keyword evidence="4" id="KW-1185">Reference proteome</keyword>
<accession>A0ABW0SGG8</accession>
<evidence type="ECO:0000313" key="4">
    <source>
        <dbReference type="Proteomes" id="UP001596056"/>
    </source>
</evidence>
<name>A0ABW0SGG8_9RHOB</name>
<dbReference type="CDD" id="cd07576">
    <property type="entry name" value="R-amidase_like"/>
    <property type="match status" value="1"/>
</dbReference>
<dbReference type="InterPro" id="IPR050345">
    <property type="entry name" value="Aliph_Amidase/BUP"/>
</dbReference>
<dbReference type="SUPFAM" id="SSF56317">
    <property type="entry name" value="Carbon-nitrogen hydrolase"/>
    <property type="match status" value="1"/>
</dbReference>
<dbReference type="PANTHER" id="PTHR43674">
    <property type="entry name" value="NITRILASE C965.09-RELATED"/>
    <property type="match status" value="1"/>
</dbReference>
<feature type="domain" description="CN hydrolase" evidence="2">
    <location>
        <begin position="1"/>
        <end position="237"/>
    </location>
</feature>
<dbReference type="EMBL" id="JBHSNA010000026">
    <property type="protein sequence ID" value="MFC5568102.1"/>
    <property type="molecule type" value="Genomic_DNA"/>
</dbReference>
<dbReference type="Gene3D" id="3.60.110.10">
    <property type="entry name" value="Carbon-nitrogen hydrolase"/>
    <property type="match status" value="1"/>
</dbReference>
<dbReference type="InterPro" id="IPR003010">
    <property type="entry name" value="C-N_Hydrolase"/>
</dbReference>
<dbReference type="GO" id="GO:0016787">
    <property type="term" value="F:hydrolase activity"/>
    <property type="evidence" value="ECO:0007669"/>
    <property type="project" value="UniProtKB-KW"/>
</dbReference>
<evidence type="ECO:0000313" key="3">
    <source>
        <dbReference type="EMBL" id="MFC5568102.1"/>
    </source>
</evidence>
<gene>
    <name evidence="3" type="ORF">ACFPOC_16960</name>
</gene>
<dbReference type="Proteomes" id="UP001596056">
    <property type="component" value="Unassembled WGS sequence"/>
</dbReference>
<proteinExistence type="predicted"/>
<dbReference type="InterPro" id="IPR044083">
    <property type="entry name" value="RamA-like"/>
</dbReference>
<dbReference type="InterPro" id="IPR036526">
    <property type="entry name" value="C-N_Hydrolase_sf"/>
</dbReference>
<reference evidence="4" key="1">
    <citation type="journal article" date="2019" name="Int. J. Syst. Evol. Microbiol.">
        <title>The Global Catalogue of Microorganisms (GCM) 10K type strain sequencing project: providing services to taxonomists for standard genome sequencing and annotation.</title>
        <authorList>
            <consortium name="The Broad Institute Genomics Platform"/>
            <consortium name="The Broad Institute Genome Sequencing Center for Infectious Disease"/>
            <person name="Wu L."/>
            <person name="Ma J."/>
        </authorList>
    </citation>
    <scope>NUCLEOTIDE SEQUENCE [LARGE SCALE GENOMIC DNA]</scope>
    <source>
        <strain evidence="4">KACC 11588</strain>
    </source>
</reference>
<dbReference type="PROSITE" id="PS50263">
    <property type="entry name" value="CN_HYDROLASE"/>
    <property type="match status" value="1"/>
</dbReference>
<comment type="caution">
    <text evidence="3">The sequence shown here is derived from an EMBL/GenBank/DDBJ whole genome shotgun (WGS) entry which is preliminary data.</text>
</comment>
<protein>
    <submittedName>
        <fullName evidence="3">Carbon-nitrogen hydrolase family protein</fullName>
    </submittedName>
</protein>
<dbReference type="RefSeq" id="WP_209843020.1">
    <property type="nucleotide sequence ID" value="NZ_JAGGJP010000022.1"/>
</dbReference>